<dbReference type="Pfam" id="PF14285">
    <property type="entry name" value="DUF4367"/>
    <property type="match status" value="1"/>
</dbReference>
<accession>A0A1M6GR28</accession>
<evidence type="ECO:0000259" key="2">
    <source>
        <dbReference type="Pfam" id="PF14285"/>
    </source>
</evidence>
<dbReference type="AlphaFoldDB" id="A0A1M6GR28"/>
<evidence type="ECO:0000256" key="1">
    <source>
        <dbReference type="SAM" id="Phobius"/>
    </source>
</evidence>
<name>A0A1M6GR28_9FIRM</name>
<dbReference type="Proteomes" id="UP000183954">
    <property type="component" value="Unassembled WGS sequence"/>
</dbReference>
<reference evidence="4" key="1">
    <citation type="submission" date="2016-11" db="EMBL/GenBank/DDBJ databases">
        <authorList>
            <person name="Varghese N."/>
            <person name="Submissions S."/>
        </authorList>
    </citation>
    <scope>NUCLEOTIDE SEQUENCE [LARGE SCALE GENOMIC DNA]</scope>
    <source>
        <strain evidence="4">DSM 15449</strain>
    </source>
</reference>
<dbReference type="EMBL" id="FQXJ01000039">
    <property type="protein sequence ID" value="SHJ12427.1"/>
    <property type="molecule type" value="Genomic_DNA"/>
</dbReference>
<evidence type="ECO:0000313" key="3">
    <source>
        <dbReference type="EMBL" id="SHJ12427.1"/>
    </source>
</evidence>
<feature type="domain" description="DUF4367" evidence="2">
    <location>
        <begin position="148"/>
        <end position="250"/>
    </location>
</feature>
<proteinExistence type="predicted"/>
<dbReference type="OrthoDB" id="2612814at2"/>
<dbReference type="RefSeq" id="WP_073033398.1">
    <property type="nucleotide sequence ID" value="NZ_FQXJ01000039.1"/>
</dbReference>
<dbReference type="STRING" id="1121420.SAMN02746098_05196"/>
<keyword evidence="1" id="KW-0812">Transmembrane</keyword>
<organism evidence="3 4">
    <name type="scientific">Desulfosporosinus lacus DSM 15449</name>
    <dbReference type="NCBI Taxonomy" id="1121420"/>
    <lineage>
        <taxon>Bacteria</taxon>
        <taxon>Bacillati</taxon>
        <taxon>Bacillota</taxon>
        <taxon>Clostridia</taxon>
        <taxon>Eubacteriales</taxon>
        <taxon>Desulfitobacteriaceae</taxon>
        <taxon>Desulfosporosinus</taxon>
    </lineage>
</organism>
<gene>
    <name evidence="3" type="ORF">SAMN02746098_05196</name>
</gene>
<sequence length="254" mass="28847">MPNNRPDQIRKKLLEEYDDSLFKLVMHDAAEREGKLFLEEKEKLKNDPEFAPSKEALQKFSLQLDTRLNKAKTYTARRRMLGILNKAAAAILIMLVIMFTTVASVQALRVKALNLLKDFRQQYTSFELKESENGLKGSNAVVNWSQAYVPTYIPEGYKATNISKGKIHNEIQFKNEQGGLITYTELIEGNRPALDTGNASVTKTVDINGHEGTLVEKNSVVTIIWEMNSRIFMIRAQTNQDVTMKISEGVKYIN</sequence>
<keyword evidence="1" id="KW-0472">Membrane</keyword>
<feature type="transmembrane region" description="Helical" evidence="1">
    <location>
        <begin position="87"/>
        <end position="108"/>
    </location>
</feature>
<protein>
    <recommendedName>
        <fullName evidence="2">DUF4367 domain-containing protein</fullName>
    </recommendedName>
</protein>
<evidence type="ECO:0000313" key="4">
    <source>
        <dbReference type="Proteomes" id="UP000183954"/>
    </source>
</evidence>
<keyword evidence="1" id="KW-1133">Transmembrane helix</keyword>
<dbReference type="InterPro" id="IPR025377">
    <property type="entry name" value="DUF4367"/>
</dbReference>
<keyword evidence="4" id="KW-1185">Reference proteome</keyword>